<dbReference type="KEGG" id="tak:Tharo_2108"/>
<organism evidence="1 2">
    <name type="scientific">Thauera aromatica K172</name>
    <dbReference type="NCBI Taxonomy" id="44139"/>
    <lineage>
        <taxon>Bacteria</taxon>
        <taxon>Pseudomonadati</taxon>
        <taxon>Pseudomonadota</taxon>
        <taxon>Betaproteobacteria</taxon>
        <taxon>Rhodocyclales</taxon>
        <taxon>Zoogloeaceae</taxon>
        <taxon>Thauera</taxon>
    </lineage>
</organism>
<dbReference type="OrthoDB" id="8451539at2"/>
<name>A0A2R4BNU9_THAAR</name>
<protein>
    <submittedName>
        <fullName evidence="1">Uncharacterized protein</fullName>
    </submittedName>
</protein>
<evidence type="ECO:0000313" key="1">
    <source>
        <dbReference type="EMBL" id="AVR89011.1"/>
    </source>
</evidence>
<dbReference type="RefSeq" id="WP_107221170.1">
    <property type="nucleotide sequence ID" value="NZ_CP028339.1"/>
</dbReference>
<accession>A0A2R4BNU9</accession>
<reference evidence="1 2" key="1">
    <citation type="submission" date="2018-03" db="EMBL/GenBank/DDBJ databases">
        <title>Complete genome sequence of Thauera aromatica, a model organism for studying aromatic compound degradation under denitrifying conditions.</title>
        <authorList>
            <person name="Lo H.-Y."/>
            <person name="Goris T."/>
            <person name="Boll M."/>
            <person name="Mueller J.A."/>
        </authorList>
    </citation>
    <scope>NUCLEOTIDE SEQUENCE [LARGE SCALE GENOMIC DNA]</scope>
    <source>
        <strain evidence="1 2">K172</strain>
    </source>
</reference>
<dbReference type="AlphaFoldDB" id="A0A2R4BNU9"/>
<sequence length="95" mass="10749">MKQELASRALNIAIAVNQCLFVLLTLGTANPDEAPSAAAWRLEGEGRLTGRLFRPAIDWVFVRLPFGWAEADHCRKAYESERLRNHLPKAYRNAQ</sequence>
<proteinExistence type="predicted"/>
<evidence type="ECO:0000313" key="2">
    <source>
        <dbReference type="Proteomes" id="UP000241885"/>
    </source>
</evidence>
<dbReference type="EMBL" id="CP028339">
    <property type="protein sequence ID" value="AVR89011.1"/>
    <property type="molecule type" value="Genomic_DNA"/>
</dbReference>
<dbReference type="Proteomes" id="UP000241885">
    <property type="component" value="Chromosome"/>
</dbReference>
<gene>
    <name evidence="1" type="ORF">Tharo_2108</name>
</gene>
<keyword evidence="2" id="KW-1185">Reference proteome</keyword>